<protein>
    <submittedName>
        <fullName evidence="2">Uncharacterized protein</fullName>
    </submittedName>
</protein>
<accession>A0A813KBD4</accession>
<dbReference type="EMBL" id="CAJNNW010028807">
    <property type="protein sequence ID" value="CAE8697750.1"/>
    <property type="molecule type" value="Genomic_DNA"/>
</dbReference>
<name>A0A813KBD4_POLGL</name>
<proteinExistence type="predicted"/>
<dbReference type="AlphaFoldDB" id="A0A813KBD4"/>
<evidence type="ECO:0000313" key="3">
    <source>
        <dbReference type="Proteomes" id="UP000626109"/>
    </source>
</evidence>
<organism evidence="2 3">
    <name type="scientific">Polarella glacialis</name>
    <name type="common">Dinoflagellate</name>
    <dbReference type="NCBI Taxonomy" id="89957"/>
    <lineage>
        <taxon>Eukaryota</taxon>
        <taxon>Sar</taxon>
        <taxon>Alveolata</taxon>
        <taxon>Dinophyceae</taxon>
        <taxon>Suessiales</taxon>
        <taxon>Suessiaceae</taxon>
        <taxon>Polarella</taxon>
    </lineage>
</organism>
<reference evidence="2" key="1">
    <citation type="submission" date="2021-02" db="EMBL/GenBank/DDBJ databases">
        <authorList>
            <person name="Dougan E. K."/>
            <person name="Rhodes N."/>
            <person name="Thang M."/>
            <person name="Chan C."/>
        </authorList>
    </citation>
    <scope>NUCLEOTIDE SEQUENCE</scope>
</reference>
<evidence type="ECO:0000313" key="2">
    <source>
        <dbReference type="EMBL" id="CAE8697750.1"/>
    </source>
</evidence>
<sequence length="113" mass="12501">LGLGRPEWLPQAVYEEVLFSDAVQEEQHQQLGNSNNNNKSDNNKNKNNKGNSGQQLGFGARHGMLPQVALRTSGVSLQDPGLEQQQQQKQPQQQQPDDPGLGPRQAEEAYVNI</sequence>
<gene>
    <name evidence="2" type="ORF">PGLA2088_LOCUS30435</name>
</gene>
<feature type="compositionally biased region" description="Low complexity" evidence="1">
    <location>
        <begin position="77"/>
        <end position="104"/>
    </location>
</feature>
<feature type="non-terminal residue" evidence="2">
    <location>
        <position position="113"/>
    </location>
</feature>
<comment type="caution">
    <text evidence="2">The sequence shown here is derived from an EMBL/GenBank/DDBJ whole genome shotgun (WGS) entry which is preliminary data.</text>
</comment>
<evidence type="ECO:0000256" key="1">
    <source>
        <dbReference type="SAM" id="MobiDB-lite"/>
    </source>
</evidence>
<feature type="region of interest" description="Disordered" evidence="1">
    <location>
        <begin position="24"/>
        <end position="113"/>
    </location>
</feature>
<dbReference type="Proteomes" id="UP000626109">
    <property type="component" value="Unassembled WGS sequence"/>
</dbReference>